<accession>A0A397ZR11</accession>
<reference evidence="2 3" key="1">
    <citation type="submission" date="2018-06" db="EMBL/GenBank/DDBJ databases">
        <title>WGS assembly of Brassica rapa FPsc.</title>
        <authorList>
            <person name="Bowman J."/>
            <person name="Kohchi T."/>
            <person name="Yamato K."/>
            <person name="Jenkins J."/>
            <person name="Shu S."/>
            <person name="Ishizaki K."/>
            <person name="Yamaoka S."/>
            <person name="Nishihama R."/>
            <person name="Nakamura Y."/>
            <person name="Berger F."/>
            <person name="Adam C."/>
            <person name="Aki S."/>
            <person name="Althoff F."/>
            <person name="Araki T."/>
            <person name="Arteaga-Vazquez M."/>
            <person name="Balasubrmanian S."/>
            <person name="Bauer D."/>
            <person name="Boehm C."/>
            <person name="Briginshaw L."/>
            <person name="Caballero-Perez J."/>
            <person name="Catarino B."/>
            <person name="Chen F."/>
            <person name="Chiyoda S."/>
            <person name="Chovatia M."/>
            <person name="Davies K."/>
            <person name="Delmans M."/>
            <person name="Demura T."/>
            <person name="Dierschke T."/>
            <person name="Dolan L."/>
            <person name="Dorantes-Acosta A."/>
            <person name="Eklund D."/>
            <person name="Florent S."/>
            <person name="Flores-Sandoval E."/>
            <person name="Fujiyama A."/>
            <person name="Fukuzawa H."/>
            <person name="Galik B."/>
            <person name="Grimanelli D."/>
            <person name="Grimwood J."/>
            <person name="Grossniklaus U."/>
            <person name="Hamada T."/>
            <person name="Haseloff J."/>
            <person name="Hetherington A."/>
            <person name="Higo A."/>
            <person name="Hirakawa Y."/>
            <person name="Hundley H."/>
            <person name="Ikeda Y."/>
            <person name="Inoue K."/>
            <person name="Inoue S."/>
            <person name="Ishida S."/>
            <person name="Jia Q."/>
            <person name="Kakita M."/>
            <person name="Kanazawa T."/>
            <person name="Kawai Y."/>
            <person name="Kawashima T."/>
            <person name="Kennedy M."/>
            <person name="Kinose K."/>
            <person name="Kinoshita T."/>
            <person name="Kohara Y."/>
            <person name="Koide E."/>
            <person name="Komatsu K."/>
            <person name="Kopischke S."/>
            <person name="Kubo M."/>
            <person name="Kyozuka J."/>
            <person name="Lagercrantz U."/>
            <person name="Lin S."/>
            <person name="Lindquist E."/>
            <person name="Lipzen A."/>
            <person name="Lu C."/>
            <person name="Luna E."/>
            <person name="Martienssen R."/>
            <person name="Minamino N."/>
            <person name="Mizutani M."/>
            <person name="Mizutani M."/>
            <person name="Mochizuki N."/>
            <person name="Monte I."/>
            <person name="Mosher R."/>
            <person name="Nagasaki H."/>
            <person name="Nakagami H."/>
            <person name="Naramoto S."/>
            <person name="Nishitani K."/>
            <person name="Ohtani M."/>
            <person name="Okamoto T."/>
            <person name="Okumura M."/>
            <person name="Phillips J."/>
            <person name="Pollak B."/>
            <person name="Reinders A."/>
            <person name="Roevekamp M."/>
            <person name="Sano R."/>
            <person name="Sawa S."/>
            <person name="Schmid M."/>
            <person name="Shirakawa M."/>
            <person name="Solano R."/>
            <person name="Spunde A."/>
            <person name="Suetsugu N."/>
            <person name="Sugano S."/>
            <person name="Sugiyama A."/>
            <person name="Sun R."/>
            <person name="Suzuki Y."/>
            <person name="Takenaka M."/>
            <person name="Takezawa D."/>
            <person name="Tomogane H."/>
            <person name="Tsuzuki M."/>
            <person name="Ueda T."/>
            <person name="Umeda M."/>
            <person name="Ward J."/>
            <person name="Watanabe Y."/>
            <person name="Yazaki K."/>
            <person name="Yokoyama R."/>
            <person name="Yoshitake Y."/>
            <person name="Yotsui I."/>
            <person name="Zachgo S."/>
            <person name="Schmutz J."/>
        </authorList>
    </citation>
    <scope>NUCLEOTIDE SEQUENCE [LARGE SCALE GENOMIC DNA]</scope>
    <source>
        <strain evidence="3">cv. B-3</strain>
    </source>
</reference>
<keyword evidence="1" id="KW-0812">Transmembrane</keyword>
<proteinExistence type="predicted"/>
<dbReference type="AlphaFoldDB" id="A0A397ZR11"/>
<gene>
    <name evidence="2" type="ORF">BRARA_C00234</name>
</gene>
<keyword evidence="1" id="KW-1133">Transmembrane helix</keyword>
<evidence type="ECO:0000313" key="2">
    <source>
        <dbReference type="EMBL" id="RID68049.1"/>
    </source>
</evidence>
<dbReference type="EMBL" id="CM010630">
    <property type="protein sequence ID" value="RID68049.1"/>
    <property type="molecule type" value="Genomic_DNA"/>
</dbReference>
<dbReference type="Proteomes" id="UP000264353">
    <property type="component" value="Chromosome A3"/>
</dbReference>
<feature type="transmembrane region" description="Helical" evidence="1">
    <location>
        <begin position="42"/>
        <end position="68"/>
    </location>
</feature>
<protein>
    <submittedName>
        <fullName evidence="2">Uncharacterized protein</fullName>
    </submittedName>
</protein>
<evidence type="ECO:0000256" key="1">
    <source>
        <dbReference type="SAM" id="Phobius"/>
    </source>
</evidence>
<organism evidence="2 3">
    <name type="scientific">Brassica campestris</name>
    <name type="common">Field mustard</name>
    <dbReference type="NCBI Taxonomy" id="3711"/>
    <lineage>
        <taxon>Eukaryota</taxon>
        <taxon>Viridiplantae</taxon>
        <taxon>Streptophyta</taxon>
        <taxon>Embryophyta</taxon>
        <taxon>Tracheophyta</taxon>
        <taxon>Spermatophyta</taxon>
        <taxon>Magnoliopsida</taxon>
        <taxon>eudicotyledons</taxon>
        <taxon>Gunneridae</taxon>
        <taxon>Pentapetalae</taxon>
        <taxon>rosids</taxon>
        <taxon>malvids</taxon>
        <taxon>Brassicales</taxon>
        <taxon>Brassicaceae</taxon>
        <taxon>Brassiceae</taxon>
        <taxon>Brassica</taxon>
    </lineage>
</organism>
<sequence>MMYMKNINRSKNLESMLFASLCQEPKFSDHCSSSRALSSKSIGFYMTILLSFNHFFFFTLSSIIVPILEHLCKLHPFLVLHLVAQVPQLLGV</sequence>
<keyword evidence="1" id="KW-0472">Membrane</keyword>
<name>A0A397ZR11_BRACM</name>
<evidence type="ECO:0000313" key="3">
    <source>
        <dbReference type="Proteomes" id="UP000264353"/>
    </source>
</evidence>